<dbReference type="InterPro" id="IPR023214">
    <property type="entry name" value="HAD_sf"/>
</dbReference>
<accession>A0A7W4UJX4</accession>
<reference evidence="1 2" key="2">
    <citation type="submission" date="2020-08" db="EMBL/GenBank/DDBJ databases">
        <authorList>
            <person name="Partida-Martinez L."/>
            <person name="Huntemann M."/>
            <person name="Clum A."/>
            <person name="Wang J."/>
            <person name="Palaniappan K."/>
            <person name="Ritter S."/>
            <person name="Chen I.-M."/>
            <person name="Stamatis D."/>
            <person name="Reddy T."/>
            <person name="O'Malley R."/>
            <person name="Daum C."/>
            <person name="Shapiro N."/>
            <person name="Ivanova N."/>
            <person name="Kyrpides N."/>
            <person name="Woyke T."/>
        </authorList>
    </citation>
    <scope>NUCLEOTIDE SEQUENCE [LARGE SCALE GENOMIC DNA]</scope>
    <source>
        <strain evidence="1 2">RAS26</strain>
    </source>
</reference>
<comment type="caution">
    <text evidence="1">The sequence shown here is derived from an EMBL/GenBank/DDBJ whole genome shotgun (WGS) entry which is preliminary data.</text>
</comment>
<dbReference type="PANTHER" id="PTHR43611:SF3">
    <property type="entry name" value="FLAVIN MONONUCLEOTIDE HYDROLASE 1, CHLOROPLATIC"/>
    <property type="match status" value="1"/>
</dbReference>
<dbReference type="GO" id="GO:0016787">
    <property type="term" value="F:hydrolase activity"/>
    <property type="evidence" value="ECO:0007669"/>
    <property type="project" value="UniProtKB-KW"/>
</dbReference>
<name>A0A7W4UJX4_9CELL</name>
<dbReference type="SFLD" id="SFLDG01129">
    <property type="entry name" value="C1.5:_HAD__Beta-PGM__Phosphata"/>
    <property type="match status" value="1"/>
</dbReference>
<dbReference type="RefSeq" id="WP_183298239.1">
    <property type="nucleotide sequence ID" value="NZ_JACHVX010000011.1"/>
</dbReference>
<dbReference type="SFLD" id="SFLDS00003">
    <property type="entry name" value="Haloacid_Dehalogenase"/>
    <property type="match status" value="1"/>
</dbReference>
<dbReference type="Gene3D" id="3.40.50.1000">
    <property type="entry name" value="HAD superfamily/HAD-like"/>
    <property type="match status" value="1"/>
</dbReference>
<dbReference type="NCBIfam" id="TIGR01549">
    <property type="entry name" value="HAD-SF-IA-v1"/>
    <property type="match status" value="1"/>
</dbReference>
<sequence>MLFDFDGVIRHWRTEPVTVLERRHDLPPGAILEAAHRVPEYELGVLGHVSFDEWCDATARALEPAAGRWTGEVVAAWSRYRGDLDPVMVELVGALARRPHVGLLSNAHDCLRADLRAHRIDRLFEHVICSAEAHLAKPDPRIYTLAAHTFGVEPASCAFIDDRPENVLAARRAGMRAHLFTDPTSCAAFITQERNAATAPPTPAPE</sequence>
<dbReference type="InterPro" id="IPR036412">
    <property type="entry name" value="HAD-like_sf"/>
</dbReference>
<dbReference type="AlphaFoldDB" id="A0A7W4UJX4"/>
<reference evidence="1 2" key="1">
    <citation type="submission" date="2020-08" db="EMBL/GenBank/DDBJ databases">
        <title>The Agave Microbiome: Exploring the role of microbial communities in plant adaptations to desert environments.</title>
        <authorList>
            <person name="Partida-Martinez L.P."/>
        </authorList>
    </citation>
    <scope>NUCLEOTIDE SEQUENCE [LARGE SCALE GENOMIC DNA]</scope>
    <source>
        <strain evidence="1 2">RAS26</strain>
    </source>
</reference>
<keyword evidence="1" id="KW-0378">Hydrolase</keyword>
<dbReference type="NCBIfam" id="TIGR01509">
    <property type="entry name" value="HAD-SF-IA-v3"/>
    <property type="match status" value="1"/>
</dbReference>
<proteinExistence type="predicted"/>
<dbReference type="Pfam" id="PF00702">
    <property type="entry name" value="Hydrolase"/>
    <property type="match status" value="1"/>
</dbReference>
<gene>
    <name evidence="1" type="ORF">FHR80_004478</name>
</gene>
<dbReference type="EMBL" id="JACHVX010000011">
    <property type="protein sequence ID" value="MBB2925531.1"/>
    <property type="molecule type" value="Genomic_DNA"/>
</dbReference>
<evidence type="ECO:0000313" key="1">
    <source>
        <dbReference type="EMBL" id="MBB2925531.1"/>
    </source>
</evidence>
<dbReference type="SUPFAM" id="SSF56784">
    <property type="entry name" value="HAD-like"/>
    <property type="match status" value="1"/>
</dbReference>
<evidence type="ECO:0000313" key="2">
    <source>
        <dbReference type="Proteomes" id="UP000518206"/>
    </source>
</evidence>
<dbReference type="Proteomes" id="UP000518206">
    <property type="component" value="Unassembled WGS sequence"/>
</dbReference>
<organism evidence="1 2">
    <name type="scientific">Cellulomonas cellasea</name>
    <dbReference type="NCBI Taxonomy" id="43670"/>
    <lineage>
        <taxon>Bacteria</taxon>
        <taxon>Bacillati</taxon>
        <taxon>Actinomycetota</taxon>
        <taxon>Actinomycetes</taxon>
        <taxon>Micrococcales</taxon>
        <taxon>Cellulomonadaceae</taxon>
        <taxon>Cellulomonas</taxon>
    </lineage>
</organism>
<dbReference type="InterPro" id="IPR006439">
    <property type="entry name" value="HAD-SF_hydro_IA"/>
</dbReference>
<dbReference type="PANTHER" id="PTHR43611">
    <property type="entry name" value="ALPHA-D-GLUCOSE 1-PHOSPHATE PHOSPHATASE"/>
    <property type="match status" value="1"/>
</dbReference>
<protein>
    <submittedName>
        <fullName evidence="1">Putative hydrolase of the HAD superfamily</fullName>
    </submittedName>
</protein>